<reference evidence="1" key="3">
    <citation type="submission" date="2011-03" db="EMBL/GenBank/DDBJ databases">
        <title>Annotation of Magnaporthe poae ATCC 64411.</title>
        <authorList>
            <person name="Ma L.-J."/>
            <person name="Dead R."/>
            <person name="Young S.K."/>
            <person name="Zeng Q."/>
            <person name="Gargeya S."/>
            <person name="Fitzgerald M."/>
            <person name="Haas B."/>
            <person name="Abouelleil A."/>
            <person name="Alvarado L."/>
            <person name="Arachchi H.M."/>
            <person name="Berlin A."/>
            <person name="Brown A."/>
            <person name="Chapman S.B."/>
            <person name="Chen Z."/>
            <person name="Dunbar C."/>
            <person name="Freedman E."/>
            <person name="Gearin G."/>
            <person name="Gellesch M."/>
            <person name="Goldberg J."/>
            <person name="Griggs A."/>
            <person name="Gujja S."/>
            <person name="Heiman D."/>
            <person name="Howarth C."/>
            <person name="Larson L."/>
            <person name="Lui A."/>
            <person name="MacDonald P.J.P."/>
            <person name="Mehta T."/>
            <person name="Montmayeur A."/>
            <person name="Murphy C."/>
            <person name="Neiman D."/>
            <person name="Pearson M."/>
            <person name="Priest M."/>
            <person name="Roberts A."/>
            <person name="Saif S."/>
            <person name="Shea T."/>
            <person name="Shenoy N."/>
            <person name="Sisk P."/>
            <person name="Stolte C."/>
            <person name="Sykes S."/>
            <person name="Yandava C."/>
            <person name="Wortman J."/>
            <person name="Nusbaum C."/>
            <person name="Birren B."/>
        </authorList>
    </citation>
    <scope>NUCLEOTIDE SEQUENCE</scope>
    <source>
        <strain evidence="1">ATCC 64411</strain>
    </source>
</reference>
<dbReference type="EMBL" id="GL876973">
    <property type="protein sequence ID" value="KLU89795.1"/>
    <property type="molecule type" value="Genomic_DNA"/>
</dbReference>
<keyword evidence="3" id="KW-1185">Reference proteome</keyword>
<organism evidence="2 3">
    <name type="scientific">Magnaporthiopsis poae (strain ATCC 64411 / 73-15)</name>
    <name type="common">Kentucky bluegrass fungus</name>
    <name type="synonym">Magnaporthe poae</name>
    <dbReference type="NCBI Taxonomy" id="644358"/>
    <lineage>
        <taxon>Eukaryota</taxon>
        <taxon>Fungi</taxon>
        <taxon>Dikarya</taxon>
        <taxon>Ascomycota</taxon>
        <taxon>Pezizomycotina</taxon>
        <taxon>Sordariomycetes</taxon>
        <taxon>Sordariomycetidae</taxon>
        <taxon>Magnaporthales</taxon>
        <taxon>Magnaporthaceae</taxon>
        <taxon>Magnaporthiopsis</taxon>
    </lineage>
</organism>
<dbReference type="EnsemblFungi" id="MAPG_08764T0">
    <property type="protein sequence ID" value="MAPG_08764T0"/>
    <property type="gene ID" value="MAPG_08764"/>
</dbReference>
<dbReference type="VEuPathDB" id="FungiDB:MAPG_08764"/>
<reference evidence="2" key="5">
    <citation type="submission" date="2015-06" db="UniProtKB">
        <authorList>
            <consortium name="EnsemblFungi"/>
        </authorList>
    </citation>
    <scope>IDENTIFICATION</scope>
    <source>
        <strain evidence="2">ATCC 64411</strain>
    </source>
</reference>
<evidence type="ECO:0000313" key="2">
    <source>
        <dbReference type="EnsemblFungi" id="MAPG_08764T0"/>
    </source>
</evidence>
<dbReference type="EMBL" id="ADBL01002132">
    <property type="status" value="NOT_ANNOTATED_CDS"/>
    <property type="molecule type" value="Genomic_DNA"/>
</dbReference>
<reference evidence="1" key="1">
    <citation type="submission" date="2010-05" db="EMBL/GenBank/DDBJ databases">
        <title>The Genome Sequence of Magnaporthe poae strain ATCC 64411.</title>
        <authorList>
            <consortium name="The Broad Institute Genome Sequencing Platform"/>
            <consortium name="Broad Institute Genome Sequencing Center for Infectious Disease"/>
            <person name="Ma L.-J."/>
            <person name="Dead R."/>
            <person name="Young S."/>
            <person name="Zeng Q."/>
            <person name="Koehrsen M."/>
            <person name="Alvarado L."/>
            <person name="Berlin A."/>
            <person name="Chapman S.B."/>
            <person name="Chen Z."/>
            <person name="Freedman E."/>
            <person name="Gellesch M."/>
            <person name="Goldberg J."/>
            <person name="Griggs A."/>
            <person name="Gujja S."/>
            <person name="Heilman E.R."/>
            <person name="Heiman D."/>
            <person name="Hepburn T."/>
            <person name="Howarth C."/>
            <person name="Jen D."/>
            <person name="Larson L."/>
            <person name="Mehta T."/>
            <person name="Neiman D."/>
            <person name="Pearson M."/>
            <person name="Roberts A."/>
            <person name="Saif S."/>
            <person name="Shea T."/>
            <person name="Shenoy N."/>
            <person name="Sisk P."/>
            <person name="Stolte C."/>
            <person name="Sykes S."/>
            <person name="Walk T."/>
            <person name="White J."/>
            <person name="Yandava C."/>
            <person name="Haas B."/>
            <person name="Nusbaum C."/>
            <person name="Birren B."/>
        </authorList>
    </citation>
    <scope>NUCLEOTIDE SEQUENCE</scope>
    <source>
        <strain evidence="1">ATCC 64411</strain>
    </source>
</reference>
<reference evidence="3" key="2">
    <citation type="submission" date="2010-05" db="EMBL/GenBank/DDBJ databases">
        <title>The genome sequence of Magnaporthe poae strain ATCC 64411.</title>
        <authorList>
            <person name="Ma L.-J."/>
            <person name="Dead R."/>
            <person name="Young S."/>
            <person name="Zeng Q."/>
            <person name="Koehrsen M."/>
            <person name="Alvarado L."/>
            <person name="Berlin A."/>
            <person name="Chapman S.B."/>
            <person name="Chen Z."/>
            <person name="Freedman E."/>
            <person name="Gellesch M."/>
            <person name="Goldberg J."/>
            <person name="Griggs A."/>
            <person name="Gujja S."/>
            <person name="Heilman E.R."/>
            <person name="Heiman D."/>
            <person name="Hepburn T."/>
            <person name="Howarth C."/>
            <person name="Jen D."/>
            <person name="Larson L."/>
            <person name="Mehta T."/>
            <person name="Neiman D."/>
            <person name="Pearson M."/>
            <person name="Roberts A."/>
            <person name="Saif S."/>
            <person name="Shea T."/>
            <person name="Shenoy N."/>
            <person name="Sisk P."/>
            <person name="Stolte C."/>
            <person name="Sykes S."/>
            <person name="Walk T."/>
            <person name="White J."/>
            <person name="Yandava C."/>
            <person name="Haas B."/>
            <person name="Nusbaum C."/>
            <person name="Birren B."/>
        </authorList>
    </citation>
    <scope>NUCLEOTIDE SEQUENCE [LARGE SCALE GENOMIC DNA]</scope>
    <source>
        <strain evidence="3">ATCC 64411 / 73-15</strain>
    </source>
</reference>
<protein>
    <submittedName>
        <fullName evidence="1 2">Uncharacterized protein</fullName>
    </submittedName>
</protein>
<evidence type="ECO:0000313" key="3">
    <source>
        <dbReference type="Proteomes" id="UP000011715"/>
    </source>
</evidence>
<sequence length="77" mass="8321">MSAMGVVVGFFLDGEPFLGVSGVLTRCCGGGTRSRKASRLCRSISRREVPKSLTWMCGRAAEYRGISIISSRSSDCR</sequence>
<reference evidence="2" key="4">
    <citation type="journal article" date="2015" name="G3 (Bethesda)">
        <title>Genome sequences of three phytopathogenic species of the Magnaporthaceae family of fungi.</title>
        <authorList>
            <person name="Okagaki L.H."/>
            <person name="Nunes C.C."/>
            <person name="Sailsbery J."/>
            <person name="Clay B."/>
            <person name="Brown D."/>
            <person name="John T."/>
            <person name="Oh Y."/>
            <person name="Young N."/>
            <person name="Fitzgerald M."/>
            <person name="Haas B.J."/>
            <person name="Zeng Q."/>
            <person name="Young S."/>
            <person name="Adiconis X."/>
            <person name="Fan L."/>
            <person name="Levin J.Z."/>
            <person name="Mitchell T.K."/>
            <person name="Okubara P.A."/>
            <person name="Farman M.L."/>
            <person name="Kohn L.M."/>
            <person name="Birren B."/>
            <person name="Ma L.-J."/>
            <person name="Dean R.A."/>
        </authorList>
    </citation>
    <scope>NUCLEOTIDE SEQUENCE</scope>
    <source>
        <strain evidence="2">ATCC 64411 / 73-15</strain>
    </source>
</reference>
<evidence type="ECO:0000313" key="1">
    <source>
        <dbReference type="EMBL" id="KLU89795.1"/>
    </source>
</evidence>
<gene>
    <name evidence="1" type="ORF">MAPG_08764</name>
</gene>
<proteinExistence type="predicted"/>
<dbReference type="Proteomes" id="UP000011715">
    <property type="component" value="Unassembled WGS sequence"/>
</dbReference>
<name>A0A0C4E872_MAGP6</name>
<dbReference type="AlphaFoldDB" id="A0A0C4E872"/>
<accession>A0A0C4E872</accession>